<evidence type="ECO:0000256" key="5">
    <source>
        <dbReference type="ARBA" id="ARBA00060451"/>
    </source>
</evidence>
<gene>
    <name evidence="8" type="ORF">BJ684DRAFT_870</name>
</gene>
<dbReference type="Gene3D" id="1.25.10.10">
    <property type="entry name" value="Leucine-rich Repeat Variant"/>
    <property type="match status" value="1"/>
</dbReference>
<keyword evidence="9" id="KW-1185">Reference proteome</keyword>
<reference evidence="9" key="1">
    <citation type="journal article" date="2018" name="Nat. Microbiol.">
        <title>Leveraging single-cell genomics to expand the fungal tree of life.</title>
        <authorList>
            <person name="Ahrendt S.R."/>
            <person name="Quandt C.A."/>
            <person name="Ciobanu D."/>
            <person name="Clum A."/>
            <person name="Salamov A."/>
            <person name="Andreopoulos B."/>
            <person name="Cheng J.F."/>
            <person name="Woyke T."/>
            <person name="Pelin A."/>
            <person name="Henrissat B."/>
            <person name="Reynolds N.K."/>
            <person name="Benny G.L."/>
            <person name="Smith M.E."/>
            <person name="James T.Y."/>
            <person name="Grigoriev I.V."/>
        </authorList>
    </citation>
    <scope>NUCLEOTIDE SEQUENCE [LARGE SCALE GENOMIC DNA]</scope>
</reference>
<dbReference type="GO" id="GO:0015031">
    <property type="term" value="P:protein transport"/>
    <property type="evidence" value="ECO:0007669"/>
    <property type="project" value="UniProtKB-KW"/>
</dbReference>
<feature type="compositionally biased region" description="Low complexity" evidence="6">
    <location>
        <begin position="474"/>
        <end position="495"/>
    </location>
</feature>
<dbReference type="PANTHER" id="PTHR10663">
    <property type="entry name" value="GUANYL-NUCLEOTIDE EXCHANGE FACTOR"/>
    <property type="match status" value="1"/>
</dbReference>
<feature type="compositionally biased region" description="Low complexity" evidence="6">
    <location>
        <begin position="215"/>
        <end position="225"/>
    </location>
</feature>
<evidence type="ECO:0000256" key="1">
    <source>
        <dbReference type="ARBA" id="ARBA00022448"/>
    </source>
</evidence>
<evidence type="ECO:0000313" key="9">
    <source>
        <dbReference type="Proteomes" id="UP000267251"/>
    </source>
</evidence>
<evidence type="ECO:0000313" key="8">
    <source>
        <dbReference type="EMBL" id="RKP14485.1"/>
    </source>
</evidence>
<dbReference type="InterPro" id="IPR032691">
    <property type="entry name" value="Mon2/Sec7/BIG1-like_HUS"/>
</dbReference>
<feature type="non-terminal residue" evidence="8">
    <location>
        <position position="1459"/>
    </location>
</feature>
<keyword evidence="1" id="KW-0813">Transport</keyword>
<dbReference type="Gene3D" id="1.10.220.20">
    <property type="match status" value="1"/>
</dbReference>
<comment type="subcellular location">
    <subcellularLocation>
        <location evidence="5">Cytoplasmic vesicle</location>
        <location evidence="5">COPI-coated vesicle membrane</location>
    </subcellularLocation>
</comment>
<keyword evidence="3" id="KW-0653">Protein transport</keyword>
<protein>
    <recommendedName>
        <fullName evidence="7">SEC7 domain-containing protein</fullName>
    </recommendedName>
</protein>
<feature type="region of interest" description="Disordered" evidence="6">
    <location>
        <begin position="529"/>
        <end position="590"/>
    </location>
</feature>
<evidence type="ECO:0000256" key="3">
    <source>
        <dbReference type="ARBA" id="ARBA00022927"/>
    </source>
</evidence>
<dbReference type="GO" id="GO:0005085">
    <property type="term" value="F:guanyl-nucleotide exchange factor activity"/>
    <property type="evidence" value="ECO:0007669"/>
    <property type="project" value="InterPro"/>
</dbReference>
<name>A0A4P9Y677_9FUNG</name>
<dbReference type="FunFam" id="1.10.220.20:FF:000002">
    <property type="entry name" value="Brefeldin A-inhibited guanine nucleotide-exchange protein 1"/>
    <property type="match status" value="1"/>
</dbReference>
<evidence type="ECO:0000259" key="7">
    <source>
        <dbReference type="PROSITE" id="PS50190"/>
    </source>
</evidence>
<dbReference type="SUPFAM" id="SSF48425">
    <property type="entry name" value="Sec7 domain"/>
    <property type="match status" value="1"/>
</dbReference>
<dbReference type="InterPro" id="IPR016024">
    <property type="entry name" value="ARM-type_fold"/>
</dbReference>
<evidence type="ECO:0000256" key="6">
    <source>
        <dbReference type="SAM" id="MobiDB-lite"/>
    </source>
</evidence>
<feature type="region of interest" description="Disordered" evidence="6">
    <location>
        <begin position="199"/>
        <end position="235"/>
    </location>
</feature>
<feature type="region of interest" description="Disordered" evidence="6">
    <location>
        <begin position="449"/>
        <end position="505"/>
    </location>
</feature>
<dbReference type="Pfam" id="PF16213">
    <property type="entry name" value="DCB"/>
    <property type="match status" value="1"/>
</dbReference>
<feature type="region of interest" description="Disordered" evidence="6">
    <location>
        <begin position="1256"/>
        <end position="1275"/>
    </location>
</feature>
<dbReference type="Gene3D" id="1.10.1000.11">
    <property type="entry name" value="Arf Nucleotide-binding Site Opener,domain 2"/>
    <property type="match status" value="1"/>
</dbReference>
<proteinExistence type="predicted"/>
<organism evidence="8 9">
    <name type="scientific">Piptocephalis cylindrospora</name>
    <dbReference type="NCBI Taxonomy" id="1907219"/>
    <lineage>
        <taxon>Eukaryota</taxon>
        <taxon>Fungi</taxon>
        <taxon>Fungi incertae sedis</taxon>
        <taxon>Zoopagomycota</taxon>
        <taxon>Zoopagomycotina</taxon>
        <taxon>Zoopagomycetes</taxon>
        <taxon>Zoopagales</taxon>
        <taxon>Piptocephalidaceae</taxon>
        <taxon>Piptocephalis</taxon>
    </lineage>
</organism>
<feature type="compositionally biased region" description="Acidic residues" evidence="6">
    <location>
        <begin position="569"/>
        <end position="583"/>
    </location>
</feature>
<sequence>PQSSSLFITNALNKLTSAKEARRNRVLQDSVATALEATKNPSITPGEMALAVYPALRLACVSDIPALMVTSLDCLEKLISYDYIGETCLPPDNADDEEEEQEEVTPRVRLIDDLVEVTCECFIGESTDDAVTMQIIKALLAAVLSDTSPIHEAILLRAVRTIYNVFLLSRSTVNQTIAQGTLTQMVNVVFGRVNLQEGRKRRSEIQAEPTPPTSPTRKSSSSSSPGAPGLKARPRRSSSIAHALASGATVRLDSRQDIAIRDAFLLFRSLCKLSMKPISTDGATDLKSLSMRTKLLALHLILDILDTHLPVFLMPTTALLAGAPGEGTVTTTFINAVKQYLCLSLSRNIVSVVPAVFDCALETFWRVLSGLRSYMKKEIEVFFKEIFLPILEMKNSSLASRRALLGILLKMCKDPQLLVEVYLNYDCDGEALDNIYERLVNVLAKLASSHTQGGSGDPGFSSPLVRDGGEDVGTSSPSLTTASVSSSLAAASSGQAPGGPGVSETGVKHRSLEALVSILSSLVDWASRTDDRSTGGLDGSADLHGVSGRMSRSSSQARSIGREIGTGDDIGDEASEGGDEGAEALEASTSPEIYDDPQAFGSQRQRKQQLQHGIKMFNWNFKKGMKILLSSGCIPNDEPKTVARFLLTTEGLSKSMIGEFLGEGDPKNVEIMHSFVDYMNFRRSSFVDALRQFLQSFRLPGESQKIDRFMLKFAERYIQHNPGAFANADTAYVLAYSVILLNTDMYSHQVKKRMTRVEFLRNNRGIDDGSDLPSEYLESIYEEIEREEIRMKEEVMDESMKQKIGAAGGEDGAGSNGARAAVSAVMGNKTEQLLRRTSGAGGTNRFHAASSGGHVRPMFELGWMAFLAALSSPLQDPSEEDGEAVRVALRGFTLSIHIIGLYDLELERDAFISTLAKCTMLGNLREMRWKHVLVVRSLLDMALTEGNALGRGWYDVLVCISQLERFQSIADGTLDESVPDLRRGPVASSSTTTTIGSKSTLFTSQVAAESRSQSIVVAVDRLFNSTIHLTGGAIVEFVDALCRVSWEEIQASAELEHPRMYSLQKLVEISYYNMGRIRMEWSRVWSTLGEHFNQVGTHANQNAAFFALDSLRQLAMKFLEKEELEHFRFQREFLRPFQFILVHNRSIAIKDMVLRCVGQLITAGSTEGNIRSGWRTALAVYGEAAKETHESIVLMAFDAVRSIYVDRYQSVRENGSLPDLMGALVEFARNSHRFQKTALQAIELYRQAMSRLGEEGMLEEEEGGRRSGTGPTLSISPPSATAAVVWYPILHGLYQVVMDSADLEVRTRALDDLFEAVEQHGHAFPESFWQLLFESVLFPLFNDLKQPGRRRRFSNEDEMTVWLSTTLVKALRKLIGLFGHYREILRPRLEGVLQLLRMCIEQGDETLARIGCSCLQDLVEENCDWLDEAAWKEVGGMLVLLFRSTSPMAVVVAAGGRAS</sequence>
<keyword evidence="4" id="KW-0472">Membrane</keyword>
<accession>A0A4P9Y677</accession>
<keyword evidence="2" id="KW-0963">Cytoplasm</keyword>
<dbReference type="InterPro" id="IPR011989">
    <property type="entry name" value="ARM-like"/>
</dbReference>
<dbReference type="OrthoDB" id="18431at2759"/>
<dbReference type="Pfam" id="PF12783">
    <property type="entry name" value="Sec7-like_HUS"/>
    <property type="match status" value="1"/>
</dbReference>
<dbReference type="SUPFAM" id="SSF48371">
    <property type="entry name" value="ARM repeat"/>
    <property type="match status" value="1"/>
</dbReference>
<dbReference type="Proteomes" id="UP000267251">
    <property type="component" value="Unassembled WGS sequence"/>
</dbReference>
<feature type="domain" description="SEC7" evidence="7">
    <location>
        <begin position="599"/>
        <end position="787"/>
    </location>
</feature>
<dbReference type="InterPro" id="IPR035999">
    <property type="entry name" value="Sec7_dom_sf"/>
</dbReference>
<evidence type="ECO:0000256" key="2">
    <source>
        <dbReference type="ARBA" id="ARBA00022490"/>
    </source>
</evidence>
<dbReference type="Pfam" id="PF09324">
    <property type="entry name" value="Sec7-like_HDS"/>
    <property type="match status" value="1"/>
</dbReference>
<dbReference type="EMBL" id="KZ987828">
    <property type="protein sequence ID" value="RKP14485.1"/>
    <property type="molecule type" value="Genomic_DNA"/>
</dbReference>
<dbReference type="InterPro" id="IPR032629">
    <property type="entry name" value="DCB_dom"/>
</dbReference>
<dbReference type="InterPro" id="IPR000904">
    <property type="entry name" value="Sec7_dom"/>
</dbReference>
<dbReference type="GO" id="GO:0032012">
    <property type="term" value="P:regulation of ARF protein signal transduction"/>
    <property type="evidence" value="ECO:0007669"/>
    <property type="project" value="InterPro"/>
</dbReference>
<feature type="non-terminal residue" evidence="8">
    <location>
        <position position="1"/>
    </location>
</feature>
<evidence type="ECO:0000256" key="4">
    <source>
        <dbReference type="ARBA" id="ARBA00023136"/>
    </source>
</evidence>
<dbReference type="SMART" id="SM00222">
    <property type="entry name" value="Sec7"/>
    <property type="match status" value="1"/>
</dbReference>
<dbReference type="Pfam" id="PF01369">
    <property type="entry name" value="Sec7"/>
    <property type="match status" value="1"/>
</dbReference>
<dbReference type="GO" id="GO:0030663">
    <property type="term" value="C:COPI-coated vesicle membrane"/>
    <property type="evidence" value="ECO:0007669"/>
    <property type="project" value="UniProtKB-SubCell"/>
</dbReference>
<dbReference type="CDD" id="cd00171">
    <property type="entry name" value="Sec7"/>
    <property type="match status" value="1"/>
</dbReference>
<dbReference type="PANTHER" id="PTHR10663:SF375">
    <property type="entry name" value="LD29171P"/>
    <property type="match status" value="1"/>
</dbReference>
<dbReference type="InterPro" id="IPR015403">
    <property type="entry name" value="Mon2/Sec7/BIG1-like_HDS"/>
</dbReference>
<dbReference type="FunFam" id="1.10.1000.11:FF:000003">
    <property type="entry name" value="Brefeldin A-inhibited guanine nucleotide-exchange protein 1"/>
    <property type="match status" value="1"/>
</dbReference>
<dbReference type="PROSITE" id="PS50190">
    <property type="entry name" value="SEC7"/>
    <property type="match status" value="1"/>
</dbReference>
<dbReference type="InterPro" id="IPR023394">
    <property type="entry name" value="Sec7_C_sf"/>
</dbReference>